<dbReference type="SUPFAM" id="SSF57756">
    <property type="entry name" value="Retrovirus zinc finger-like domains"/>
    <property type="match status" value="1"/>
</dbReference>
<dbReference type="Gene3D" id="4.10.60.10">
    <property type="entry name" value="Zinc finger, CCHC-type"/>
    <property type="match status" value="1"/>
</dbReference>
<gene>
    <name evidence="4" type="ORF">Tci_039553</name>
</gene>
<dbReference type="EMBL" id="BKCJ010005591">
    <property type="protein sequence ID" value="GEU67575.1"/>
    <property type="molecule type" value="Genomic_DNA"/>
</dbReference>
<comment type="caution">
    <text evidence="4">The sequence shown here is derived from an EMBL/GenBank/DDBJ whole genome shotgun (WGS) entry which is preliminary data.</text>
</comment>
<reference evidence="4" key="1">
    <citation type="journal article" date="2019" name="Sci. Rep.">
        <title>Draft genome of Tanacetum cinerariifolium, the natural source of mosquito coil.</title>
        <authorList>
            <person name="Yamashiro T."/>
            <person name="Shiraishi A."/>
            <person name="Satake H."/>
            <person name="Nakayama K."/>
        </authorList>
    </citation>
    <scope>NUCLEOTIDE SEQUENCE</scope>
</reference>
<proteinExistence type="predicted"/>
<name>A0A6L2M5I5_TANCI</name>
<organism evidence="4">
    <name type="scientific">Tanacetum cinerariifolium</name>
    <name type="common">Dalmatian daisy</name>
    <name type="synonym">Chrysanthemum cinerariifolium</name>
    <dbReference type="NCBI Taxonomy" id="118510"/>
    <lineage>
        <taxon>Eukaryota</taxon>
        <taxon>Viridiplantae</taxon>
        <taxon>Streptophyta</taxon>
        <taxon>Embryophyta</taxon>
        <taxon>Tracheophyta</taxon>
        <taxon>Spermatophyta</taxon>
        <taxon>Magnoliopsida</taxon>
        <taxon>eudicotyledons</taxon>
        <taxon>Gunneridae</taxon>
        <taxon>Pentapetalae</taxon>
        <taxon>asterids</taxon>
        <taxon>campanulids</taxon>
        <taxon>Asterales</taxon>
        <taxon>Asteraceae</taxon>
        <taxon>Asteroideae</taxon>
        <taxon>Anthemideae</taxon>
        <taxon>Anthemidinae</taxon>
        <taxon>Tanacetum</taxon>
    </lineage>
</organism>
<dbReference type="AlphaFoldDB" id="A0A6L2M5I5"/>
<dbReference type="InterPro" id="IPR001878">
    <property type="entry name" value="Znf_CCHC"/>
</dbReference>
<feature type="compositionally biased region" description="Basic and acidic residues" evidence="2">
    <location>
        <begin position="461"/>
        <end position="483"/>
    </location>
</feature>
<dbReference type="SMART" id="SM00343">
    <property type="entry name" value="ZnF_C2HC"/>
    <property type="match status" value="1"/>
</dbReference>
<dbReference type="Pfam" id="PF07727">
    <property type="entry name" value="RVT_2"/>
    <property type="match status" value="1"/>
</dbReference>
<dbReference type="PANTHER" id="PTHR11439">
    <property type="entry name" value="GAG-POL-RELATED RETROTRANSPOSON"/>
    <property type="match status" value="1"/>
</dbReference>
<evidence type="ECO:0000256" key="1">
    <source>
        <dbReference type="PROSITE-ProRule" id="PRU00047"/>
    </source>
</evidence>
<keyword evidence="1" id="KW-0863">Zinc-finger</keyword>
<dbReference type="GO" id="GO:0003676">
    <property type="term" value="F:nucleic acid binding"/>
    <property type="evidence" value="ECO:0007669"/>
    <property type="project" value="InterPro"/>
</dbReference>
<evidence type="ECO:0000259" key="3">
    <source>
        <dbReference type="PROSITE" id="PS50158"/>
    </source>
</evidence>
<dbReference type="Pfam" id="PF25597">
    <property type="entry name" value="SH3_retrovirus"/>
    <property type="match status" value="1"/>
</dbReference>
<dbReference type="GO" id="GO:0008270">
    <property type="term" value="F:zinc ion binding"/>
    <property type="evidence" value="ECO:0007669"/>
    <property type="project" value="UniProtKB-KW"/>
</dbReference>
<evidence type="ECO:0000313" key="4">
    <source>
        <dbReference type="EMBL" id="GEU67575.1"/>
    </source>
</evidence>
<dbReference type="InterPro" id="IPR036875">
    <property type="entry name" value="Znf_CCHC_sf"/>
</dbReference>
<dbReference type="InterPro" id="IPR057670">
    <property type="entry name" value="SH3_retrovirus"/>
</dbReference>
<dbReference type="Pfam" id="PF00098">
    <property type="entry name" value="zf-CCHC"/>
    <property type="match status" value="1"/>
</dbReference>
<dbReference type="PROSITE" id="PS50158">
    <property type="entry name" value="ZF_CCHC"/>
    <property type="match status" value="1"/>
</dbReference>
<feature type="region of interest" description="Disordered" evidence="2">
    <location>
        <begin position="447"/>
        <end position="486"/>
    </location>
</feature>
<dbReference type="InterPro" id="IPR013103">
    <property type="entry name" value="RVT_2"/>
</dbReference>
<accession>A0A6L2M5I5</accession>
<dbReference type="PANTHER" id="PTHR11439:SF495">
    <property type="entry name" value="REVERSE TRANSCRIPTASE, RNA-DEPENDENT DNA POLYMERASE-RELATED"/>
    <property type="match status" value="1"/>
</dbReference>
<evidence type="ECO:0000256" key="2">
    <source>
        <dbReference type="SAM" id="MobiDB-lite"/>
    </source>
</evidence>
<sequence>MDQDSVHMVDASKVPMLRPSVETTIASATAQKKSQKRLELNVRNTLLMGIPNEHQLKFKFIKDAKSLLQAVEKRFGGNVATKKTQRNLLKQQYENFTTSSSEVLHQTFDMLQKLISQLEIHGESISQEDVNKKFLRSLKFSMNDNETIGFDKSKVECYNCHKRGHFARECKASRSQYTKHNESTRRTMPMETPTSAALVSCDALGGNFLPSKPDLSGLEEFVNESIVSKPKVKKPAVETSEAKARADKPKAVRENFGPPLIKDWISYSEDEAESKSKIEKETVKPSFTKKIVKSKDQVISPKKTTIKQGNLQMDLQDKGVIDSGYSRHMTGNMSYLTDYEKINGGYVAFKGNLKGGKITDKGKFDGKADEGFFVGYSLNSKAFRVFNNKTRIVEENLRIRFSENTPNIAGSTKACDDAGKAIMETVPRKDYILLPLWTTNPLIVQESKSSQDDGFQPLSDTGKKVDEDPRQESECKDQKKEDNVNSTNYVNVASTNGVNAVNDDEEVDMNNMDTIIQVSPVATTRIPKDHPLDQDERGIVIRNKARLVAQGDIKEEGINYDEVFAIIAKIKAIRLFLAYASFKDFLVYQMDVKITFLYGKIKEEKFQMSSMGELTFFLRLQVKQKQDGIFIIQDKYVAEILKKYGFSEVKNASTPMETQKPLPKGEDGEEVDVHMYRSMISSLMYLTSSRSDIMFAVCAYVRYQVNPKVSHLHAVKRNFRKSVKISEKKTQREMWKTRKSNLATVKSKTINREGQLQALVDGKKILITESIIRRDLQLEDAEGVDCLLNAVIFEQLTLMGRKVTEVPQPSDPTTVADDAVNKEMNDSLERAATTATSLDAEQDRGRIADIDANEDITLVSTHDEQMFDVDQDLGGEEVFVAQQYTKVVEKEVDAA</sequence>
<keyword evidence="1" id="KW-0862">Zinc</keyword>
<dbReference type="Pfam" id="PF14223">
    <property type="entry name" value="Retrotran_gag_2"/>
    <property type="match status" value="1"/>
</dbReference>
<protein>
    <submittedName>
        <fullName evidence="4">Copia protein</fullName>
    </submittedName>
</protein>
<feature type="domain" description="CCHC-type" evidence="3">
    <location>
        <begin position="157"/>
        <end position="171"/>
    </location>
</feature>
<keyword evidence="1" id="KW-0479">Metal-binding</keyword>